<comment type="caution">
    <text evidence="2">The sequence shown here is derived from an EMBL/GenBank/DDBJ whole genome shotgun (WGS) entry which is preliminary data.</text>
</comment>
<feature type="domain" description="PucR C-terminal helix-turn-helix" evidence="1">
    <location>
        <begin position="423"/>
        <end position="480"/>
    </location>
</feature>
<name>A0A0C9P0J0_LACPA</name>
<dbReference type="Gene3D" id="1.10.10.2840">
    <property type="entry name" value="PucR C-terminal helix-turn-helix domain"/>
    <property type="match status" value="1"/>
</dbReference>
<proteinExistence type="predicted"/>
<dbReference type="PANTHER" id="PTHR33744">
    <property type="entry name" value="CARBOHYDRATE DIACID REGULATOR"/>
    <property type="match status" value="1"/>
</dbReference>
<dbReference type="InterPro" id="IPR042070">
    <property type="entry name" value="PucR_C-HTH_sf"/>
</dbReference>
<gene>
    <name evidence="2" type="ORF">LC0644_2464</name>
</gene>
<dbReference type="EMBL" id="BAYM01000382">
    <property type="protein sequence ID" value="GAN37875.1"/>
    <property type="molecule type" value="Genomic_DNA"/>
</dbReference>
<protein>
    <submittedName>
        <fullName evidence="2">Regulator of polyketide synthase expression</fullName>
    </submittedName>
</protein>
<evidence type="ECO:0000313" key="3">
    <source>
        <dbReference type="Proteomes" id="UP000032552"/>
    </source>
</evidence>
<dbReference type="InterPro" id="IPR025736">
    <property type="entry name" value="PucR_C-HTH_dom"/>
</dbReference>
<reference evidence="3" key="1">
    <citation type="submission" date="2014-05" db="EMBL/GenBank/DDBJ databases">
        <title>Whole genome sequencing of Lactobacillus casei NRIC0644.</title>
        <authorList>
            <person name="Atarashi H."/>
            <person name="Yoshida Y."/>
            <person name="Fujimura S."/>
            <person name="Tanaka N."/>
            <person name="Shiwa Y."/>
            <person name="Yoshikawa H."/>
            <person name="Okada S."/>
            <person name="Nakagawa J."/>
        </authorList>
    </citation>
    <scope>NUCLEOTIDE SEQUENCE [LARGE SCALE GENOMIC DNA]</scope>
    <source>
        <strain evidence="3">NRIC0644</strain>
    </source>
</reference>
<dbReference type="PANTHER" id="PTHR33744:SF7">
    <property type="entry name" value="PUCR FAMILY TRANSCRIPTIONAL REGULATOR"/>
    <property type="match status" value="1"/>
</dbReference>
<dbReference type="AlphaFoldDB" id="A0A0C9P0J0"/>
<evidence type="ECO:0000313" key="2">
    <source>
        <dbReference type="EMBL" id="GAN37875.1"/>
    </source>
</evidence>
<dbReference type="InterPro" id="IPR051448">
    <property type="entry name" value="CdaR-like_regulators"/>
</dbReference>
<sequence length="494" mass="54688">MKLNTLLQRLDQTVPLAFDTSLQNPEITSLQFDDDTTLSPHPTSLYLAVSADQTITLKGSVGKTAQLSLCAQTQLKNESQLAQLFDRAGCLLTSETSLQAQVNQLAIKAITEDFDTILNQAARTLGNPLIILDLVGQPVAQSTQAPAISDLTAPAITSVQVQQALKKFRPAKDLIPQVILIQQSQLPLLLLCLPLAYRNNALGYLVMPACVRPLTAEQTAFFKAEAKIITSSLIKNRMMPTAASKRDQLLTMLLTEQQSGTFAAQFAKEHATLPTSMVLIKGEPRAGQSLAALKERLKYLLTPLFSQTLITLYHHQCLALVSVDLPTYNNPEFKADLATIADRANCRLIVSNQYTRPEDTIAAYAVCSRTAKLKSQPTHVTMCEDAFFDLMLAQVDHAEILPFFINPAVKALMDHDAENKTELLPTLDAYLESGENLTHTARQLFIHLNTLRYRLKHISDITGIDLKDAETCFKLGASFKVRRYLNHNKLTFTR</sequence>
<dbReference type="Pfam" id="PF13556">
    <property type="entry name" value="HTH_30"/>
    <property type="match status" value="1"/>
</dbReference>
<dbReference type="Proteomes" id="UP000032552">
    <property type="component" value="Unassembled WGS sequence"/>
</dbReference>
<accession>A0A0C9P0J0</accession>
<organism evidence="2 3">
    <name type="scientific">Lacticaseibacillus paracasei NRIC 0644</name>
    <dbReference type="NCBI Taxonomy" id="1435038"/>
    <lineage>
        <taxon>Bacteria</taxon>
        <taxon>Bacillati</taxon>
        <taxon>Bacillota</taxon>
        <taxon>Bacilli</taxon>
        <taxon>Lactobacillales</taxon>
        <taxon>Lactobacillaceae</taxon>
        <taxon>Lacticaseibacillus</taxon>
    </lineage>
</organism>
<dbReference type="RefSeq" id="WP_003583724.1">
    <property type="nucleotide sequence ID" value="NZ_BAYM01000382.1"/>
</dbReference>
<evidence type="ECO:0000259" key="1">
    <source>
        <dbReference type="Pfam" id="PF13556"/>
    </source>
</evidence>